<dbReference type="EMBL" id="CAJJDN010000054">
    <property type="protein sequence ID" value="CAD8089371.1"/>
    <property type="molecule type" value="Genomic_DNA"/>
</dbReference>
<gene>
    <name evidence="2" type="ORF">PSON_ATCC_30995.1.T0540081</name>
</gene>
<dbReference type="AlphaFoldDB" id="A0A8S1NGY1"/>
<feature type="compositionally biased region" description="Low complexity" evidence="1">
    <location>
        <begin position="13"/>
        <end position="23"/>
    </location>
</feature>
<evidence type="ECO:0000313" key="2">
    <source>
        <dbReference type="EMBL" id="CAD8089371.1"/>
    </source>
</evidence>
<sequence>MKHTKMKQGHIPVNVQSNKANNNNEVTQNQLKCYYNQINAVISVQMTQTQQIIMTTTHFLDPQLSSHSPGIIKIRKDNNKIFQTNKGKTIRIGF</sequence>
<name>A0A8S1NGY1_9CILI</name>
<organism evidence="2 3">
    <name type="scientific">Paramecium sonneborni</name>
    <dbReference type="NCBI Taxonomy" id="65129"/>
    <lineage>
        <taxon>Eukaryota</taxon>
        <taxon>Sar</taxon>
        <taxon>Alveolata</taxon>
        <taxon>Ciliophora</taxon>
        <taxon>Intramacronucleata</taxon>
        <taxon>Oligohymenophorea</taxon>
        <taxon>Peniculida</taxon>
        <taxon>Parameciidae</taxon>
        <taxon>Paramecium</taxon>
    </lineage>
</organism>
<feature type="region of interest" description="Disordered" evidence="1">
    <location>
        <begin position="1"/>
        <end position="23"/>
    </location>
</feature>
<reference evidence="2" key="1">
    <citation type="submission" date="2021-01" db="EMBL/GenBank/DDBJ databases">
        <authorList>
            <consortium name="Genoscope - CEA"/>
            <person name="William W."/>
        </authorList>
    </citation>
    <scope>NUCLEOTIDE SEQUENCE</scope>
</reference>
<evidence type="ECO:0000256" key="1">
    <source>
        <dbReference type="SAM" id="MobiDB-lite"/>
    </source>
</evidence>
<proteinExistence type="predicted"/>
<comment type="caution">
    <text evidence="2">The sequence shown here is derived from an EMBL/GenBank/DDBJ whole genome shotgun (WGS) entry which is preliminary data.</text>
</comment>
<accession>A0A8S1NGY1</accession>
<dbReference type="Proteomes" id="UP000692954">
    <property type="component" value="Unassembled WGS sequence"/>
</dbReference>
<evidence type="ECO:0000313" key="3">
    <source>
        <dbReference type="Proteomes" id="UP000692954"/>
    </source>
</evidence>
<keyword evidence="3" id="KW-1185">Reference proteome</keyword>
<protein>
    <submittedName>
        <fullName evidence="2">Uncharacterized protein</fullName>
    </submittedName>
</protein>